<comment type="caution">
    <text evidence="1">The sequence shown here is derived from an EMBL/GenBank/DDBJ whole genome shotgun (WGS) entry which is preliminary data.</text>
</comment>
<keyword evidence="2" id="KW-1185">Reference proteome</keyword>
<evidence type="ECO:0000313" key="2">
    <source>
        <dbReference type="Proteomes" id="UP001404956"/>
    </source>
</evidence>
<proteinExistence type="predicted"/>
<name>A0ABP9XHG6_9DEIO</name>
<organism evidence="1 2">
    <name type="scientific">Deinococcus aluminii</name>
    <dbReference type="NCBI Taxonomy" id="1656885"/>
    <lineage>
        <taxon>Bacteria</taxon>
        <taxon>Thermotogati</taxon>
        <taxon>Deinococcota</taxon>
        <taxon>Deinococci</taxon>
        <taxon>Deinococcales</taxon>
        <taxon>Deinococcaceae</taxon>
        <taxon>Deinococcus</taxon>
    </lineage>
</organism>
<gene>
    <name evidence="1" type="ORF">Dalu01_03221</name>
</gene>
<sequence>MNIHGARSHLRSGTIHQHAGVFGQLARYGLLPGRPQRGETLPVFAGRALGNGLRARFPEAATPTLRLEVADHHRRHHAATLAVSYEPVIEYRCLSAEFLHMTDPLWLQTVMAYLSTASSQGLSVWTPYDAWHHYTRGWGDFESFRRQCALDQQVPEQDLTDKDVQTWAEMHDMLDPWTVARQLRLDPGHKLLSLPALERQAATPLHRRIAECLTALVHLDRRIPAGHTLQHRPCPHVLAFYDGDDGLCLEFAAEFLETVDLGPALRVNVDPGGLKVFNAYARHAQTLFRHTGALLDLLQEL</sequence>
<protein>
    <recommendedName>
        <fullName evidence="3">PRTRC system protein F</fullName>
    </recommendedName>
</protein>
<dbReference type="RefSeq" id="WP_345456970.1">
    <property type="nucleotide sequence ID" value="NZ_BAABRV010000010.1"/>
</dbReference>
<dbReference type="EMBL" id="BAABRV010000010">
    <property type="protein sequence ID" value="GAA5534807.1"/>
    <property type="molecule type" value="Genomic_DNA"/>
</dbReference>
<accession>A0ABP9XHG6</accession>
<reference evidence="1 2" key="1">
    <citation type="submission" date="2024-02" db="EMBL/GenBank/DDBJ databases">
        <title>Deinococcus aluminii NBRC 112889.</title>
        <authorList>
            <person name="Ichikawa N."/>
            <person name="Katano-Makiyama Y."/>
            <person name="Hidaka K."/>
        </authorList>
    </citation>
    <scope>NUCLEOTIDE SEQUENCE [LARGE SCALE GENOMIC DNA]</scope>
    <source>
        <strain evidence="1 2">NBRC 112889</strain>
    </source>
</reference>
<evidence type="ECO:0000313" key="1">
    <source>
        <dbReference type="EMBL" id="GAA5534807.1"/>
    </source>
</evidence>
<evidence type="ECO:0008006" key="3">
    <source>
        <dbReference type="Google" id="ProtNLM"/>
    </source>
</evidence>
<dbReference type="Proteomes" id="UP001404956">
    <property type="component" value="Unassembled WGS sequence"/>
</dbReference>